<evidence type="ECO:0000256" key="2">
    <source>
        <dbReference type="ARBA" id="ARBA00022649"/>
    </source>
</evidence>
<protein>
    <recommendedName>
        <fullName evidence="4">Death on curing protein, Doc toxin</fullName>
    </recommendedName>
</protein>
<evidence type="ECO:0000256" key="1">
    <source>
        <dbReference type="ARBA" id="ARBA00006226"/>
    </source>
</evidence>
<dbReference type="PANTHER" id="PTHR33755">
    <property type="entry name" value="TOXIN PARE1-RELATED"/>
    <property type="match status" value="1"/>
</dbReference>
<accession>A0A3B0Z5F7</accession>
<organism evidence="3">
    <name type="scientific">hydrothermal vent metagenome</name>
    <dbReference type="NCBI Taxonomy" id="652676"/>
    <lineage>
        <taxon>unclassified sequences</taxon>
        <taxon>metagenomes</taxon>
        <taxon>ecological metagenomes</taxon>
    </lineage>
</organism>
<name>A0A3B0Z5F7_9ZZZZ</name>
<dbReference type="InterPro" id="IPR007712">
    <property type="entry name" value="RelE/ParE_toxin"/>
</dbReference>
<comment type="similarity">
    <text evidence="1">Belongs to the RelE toxin family.</text>
</comment>
<sequence>MTAHWTLKARHRLQQLYDHIAKDQPENAQRFVDRLTRRADALAAHPLVGQMVEQYQREDIREVYEGHYRMIYRVLSDHIDILTVRHGARLLPERLRNL</sequence>
<keyword evidence="2" id="KW-1277">Toxin-antitoxin system</keyword>
<evidence type="ECO:0000313" key="3">
    <source>
        <dbReference type="EMBL" id="VAW82782.1"/>
    </source>
</evidence>
<evidence type="ECO:0008006" key="4">
    <source>
        <dbReference type="Google" id="ProtNLM"/>
    </source>
</evidence>
<dbReference type="Gene3D" id="3.30.2310.20">
    <property type="entry name" value="RelE-like"/>
    <property type="match status" value="1"/>
</dbReference>
<dbReference type="AlphaFoldDB" id="A0A3B0Z5F7"/>
<dbReference type="InterPro" id="IPR051803">
    <property type="entry name" value="TA_system_RelE-like_toxin"/>
</dbReference>
<dbReference type="PANTHER" id="PTHR33755:SF5">
    <property type="entry name" value="TYPE II TOXIN-ANTITOXIN SYSTEM RELE_PARE FAMILY TOXIN"/>
    <property type="match status" value="1"/>
</dbReference>
<dbReference type="EMBL" id="UOFK01000331">
    <property type="protein sequence ID" value="VAW82782.1"/>
    <property type="molecule type" value="Genomic_DNA"/>
</dbReference>
<proteinExistence type="inferred from homology"/>
<reference evidence="3" key="1">
    <citation type="submission" date="2018-06" db="EMBL/GenBank/DDBJ databases">
        <authorList>
            <person name="Zhirakovskaya E."/>
        </authorList>
    </citation>
    <scope>NUCLEOTIDE SEQUENCE</scope>
</reference>
<dbReference type="InterPro" id="IPR035093">
    <property type="entry name" value="RelE/ParE_toxin_dom_sf"/>
</dbReference>
<gene>
    <name evidence="3" type="ORF">MNBD_GAMMA13-1643</name>
</gene>
<dbReference type="Pfam" id="PF05016">
    <property type="entry name" value="ParE_toxin"/>
    <property type="match status" value="1"/>
</dbReference>